<dbReference type="Proteomes" id="UP001054889">
    <property type="component" value="Unassembled WGS sequence"/>
</dbReference>
<gene>
    <name evidence="2" type="primary">gb20235</name>
    <name evidence="1" type="synonym">gb20215</name>
    <name evidence="1" type="ORF">PR202_gb20215</name>
    <name evidence="2" type="ORF">PR202_gb20235</name>
</gene>
<dbReference type="EMBL" id="BQKI01000082">
    <property type="protein sequence ID" value="GJN31793.1"/>
    <property type="molecule type" value="Genomic_DNA"/>
</dbReference>
<proteinExistence type="predicted"/>
<evidence type="ECO:0000313" key="2">
    <source>
        <dbReference type="EMBL" id="GJN31793.1"/>
    </source>
</evidence>
<accession>A0AAV5FAU6</accession>
<sequence length="124" mass="13669">MIKHRNYRNSIFSPYLFKDPTPSEVFIIAVKSHLFSLSLPGGLYFPASSCWNAIIGGGVLVLARPFCLLSASSCKDPWSSATPCCLLCFLQSPVLSQWPTIPWTRTATLRSNGMSSPGRPTDTW</sequence>
<keyword evidence="3" id="KW-1185">Reference proteome</keyword>
<reference evidence="2" key="1">
    <citation type="journal article" date="2018" name="DNA Res.">
        <title>Multiple hybrid de novo genome assembly of finger millet, an orphan allotetraploid crop.</title>
        <authorList>
            <person name="Hatakeyama M."/>
            <person name="Aluri S."/>
            <person name="Balachadran M.T."/>
            <person name="Sivarajan S.R."/>
            <person name="Patrignani A."/>
            <person name="Gruter S."/>
            <person name="Poveda L."/>
            <person name="Shimizu-Inatsugi R."/>
            <person name="Baeten J."/>
            <person name="Francoijs K.J."/>
            <person name="Nataraja K.N."/>
            <person name="Reddy Y.A.N."/>
            <person name="Phadnis S."/>
            <person name="Ravikumar R.L."/>
            <person name="Schlapbach R."/>
            <person name="Sreeman S.M."/>
            <person name="Shimizu K.K."/>
        </authorList>
    </citation>
    <scope>NUCLEOTIDE SEQUENCE</scope>
</reference>
<evidence type="ECO:0000313" key="1">
    <source>
        <dbReference type="EMBL" id="GJN31776.1"/>
    </source>
</evidence>
<comment type="caution">
    <text evidence="2">The sequence shown here is derived from an EMBL/GenBank/DDBJ whole genome shotgun (WGS) entry which is preliminary data.</text>
</comment>
<evidence type="ECO:0000313" key="3">
    <source>
        <dbReference type="Proteomes" id="UP001054889"/>
    </source>
</evidence>
<name>A0AAV5FAU6_ELECO</name>
<protein>
    <submittedName>
        <fullName evidence="2">Uncharacterized protein</fullName>
    </submittedName>
</protein>
<dbReference type="EMBL" id="BQKI01000082">
    <property type="protein sequence ID" value="GJN31776.1"/>
    <property type="molecule type" value="Genomic_DNA"/>
</dbReference>
<organism evidence="2 3">
    <name type="scientific">Eleusine coracana subsp. coracana</name>
    <dbReference type="NCBI Taxonomy" id="191504"/>
    <lineage>
        <taxon>Eukaryota</taxon>
        <taxon>Viridiplantae</taxon>
        <taxon>Streptophyta</taxon>
        <taxon>Embryophyta</taxon>
        <taxon>Tracheophyta</taxon>
        <taxon>Spermatophyta</taxon>
        <taxon>Magnoliopsida</taxon>
        <taxon>Liliopsida</taxon>
        <taxon>Poales</taxon>
        <taxon>Poaceae</taxon>
        <taxon>PACMAD clade</taxon>
        <taxon>Chloridoideae</taxon>
        <taxon>Cynodonteae</taxon>
        <taxon>Eleusininae</taxon>
        <taxon>Eleusine</taxon>
    </lineage>
</organism>
<dbReference type="AlphaFoldDB" id="A0AAV5FAU6"/>
<reference evidence="2" key="2">
    <citation type="submission" date="2021-12" db="EMBL/GenBank/DDBJ databases">
        <title>Resequencing data analysis of finger millet.</title>
        <authorList>
            <person name="Hatakeyama M."/>
            <person name="Aluri S."/>
            <person name="Balachadran M.T."/>
            <person name="Sivarajan S.R."/>
            <person name="Poveda L."/>
            <person name="Shimizu-Inatsugi R."/>
            <person name="Schlapbach R."/>
            <person name="Sreeman S.M."/>
            <person name="Shimizu K.K."/>
        </authorList>
    </citation>
    <scope>NUCLEOTIDE SEQUENCE</scope>
</reference>